<gene>
    <name evidence="4" type="ORF">METZ01_LOCUS500047</name>
</gene>
<dbReference type="InterPro" id="IPR006224">
    <property type="entry name" value="PsdUridine_synth_RluA-like_CS"/>
</dbReference>
<accession>A0A383DSG2</accession>
<organism evidence="4">
    <name type="scientific">marine metagenome</name>
    <dbReference type="NCBI Taxonomy" id="408172"/>
    <lineage>
        <taxon>unclassified sequences</taxon>
        <taxon>metagenomes</taxon>
        <taxon>ecological metagenomes</taxon>
    </lineage>
</organism>
<dbReference type="InterPro" id="IPR050188">
    <property type="entry name" value="RluA_PseudoU_synthase"/>
</dbReference>
<dbReference type="PANTHER" id="PTHR21600:SF44">
    <property type="entry name" value="RIBOSOMAL LARGE SUBUNIT PSEUDOURIDINE SYNTHASE D"/>
    <property type="match status" value="1"/>
</dbReference>
<comment type="similarity">
    <text evidence="1">Belongs to the pseudouridine synthase RluA family.</text>
</comment>
<name>A0A383DSG2_9ZZZZ</name>
<feature type="non-terminal residue" evidence="4">
    <location>
        <position position="234"/>
    </location>
</feature>
<dbReference type="GO" id="GO:0000455">
    <property type="term" value="P:enzyme-directed rRNA pseudouridine synthesis"/>
    <property type="evidence" value="ECO:0007669"/>
    <property type="project" value="TreeGrafter"/>
</dbReference>
<dbReference type="InterPro" id="IPR006225">
    <property type="entry name" value="PsdUridine_synth_RluC/D"/>
</dbReference>
<evidence type="ECO:0000256" key="1">
    <source>
        <dbReference type="ARBA" id="ARBA00010876"/>
    </source>
</evidence>
<evidence type="ECO:0000259" key="3">
    <source>
        <dbReference type="Pfam" id="PF00849"/>
    </source>
</evidence>
<feature type="non-terminal residue" evidence="4">
    <location>
        <position position="1"/>
    </location>
</feature>
<keyword evidence="2" id="KW-0413">Isomerase</keyword>
<dbReference type="EMBL" id="UINC01219639">
    <property type="protein sequence ID" value="SVE47193.1"/>
    <property type="molecule type" value="Genomic_DNA"/>
</dbReference>
<dbReference type="NCBIfam" id="TIGR00005">
    <property type="entry name" value="rluA_subfam"/>
    <property type="match status" value="1"/>
</dbReference>
<dbReference type="CDD" id="cd02869">
    <property type="entry name" value="PseudoU_synth_RluA_like"/>
    <property type="match status" value="1"/>
</dbReference>
<protein>
    <recommendedName>
        <fullName evidence="3">Pseudouridine synthase RsuA/RluA-like domain-containing protein</fullName>
    </recommendedName>
</protein>
<dbReference type="AlphaFoldDB" id="A0A383DSG2"/>
<dbReference type="Pfam" id="PF00849">
    <property type="entry name" value="PseudoU_synth_2"/>
    <property type="match status" value="1"/>
</dbReference>
<dbReference type="SUPFAM" id="SSF55120">
    <property type="entry name" value="Pseudouridine synthase"/>
    <property type="match status" value="1"/>
</dbReference>
<proteinExistence type="inferred from homology"/>
<sequence>QGRASSVVRKGEVVTLEIPPPSPSTLEPEAVPLNIVYNDADVVVAEKPAGMVVHPATGHRQGTLVNALLHHITDLSGIGGTLRPGIVHRLDRGTSGLLIVAKHDQAHAELARQFKDREVEKTYIALVWGIVQAGRRIDLPIGRDPVQRKKISTRSRRAREAITRVVEAEHLRGVSLLRVMIATGRTHQIRVHLSAIGHPIVADPNYGGKRRHPPPHLRIVQRLERPFLHAAKLV</sequence>
<dbReference type="InterPro" id="IPR006145">
    <property type="entry name" value="PsdUridine_synth_RsuA/RluA"/>
</dbReference>
<dbReference type="PANTHER" id="PTHR21600">
    <property type="entry name" value="MITOCHONDRIAL RNA PSEUDOURIDINE SYNTHASE"/>
    <property type="match status" value="1"/>
</dbReference>
<dbReference type="PROSITE" id="PS01129">
    <property type="entry name" value="PSI_RLU"/>
    <property type="match status" value="1"/>
</dbReference>
<dbReference type="Gene3D" id="3.30.2350.10">
    <property type="entry name" value="Pseudouridine synthase"/>
    <property type="match status" value="1"/>
</dbReference>
<dbReference type="GO" id="GO:0009982">
    <property type="term" value="F:pseudouridine synthase activity"/>
    <property type="evidence" value="ECO:0007669"/>
    <property type="project" value="InterPro"/>
</dbReference>
<feature type="domain" description="Pseudouridine synthase RsuA/RluA-like" evidence="3">
    <location>
        <begin position="41"/>
        <end position="195"/>
    </location>
</feature>
<reference evidence="4" key="1">
    <citation type="submission" date="2018-05" db="EMBL/GenBank/DDBJ databases">
        <authorList>
            <person name="Lanie J.A."/>
            <person name="Ng W.-L."/>
            <person name="Kazmierczak K.M."/>
            <person name="Andrzejewski T.M."/>
            <person name="Davidsen T.M."/>
            <person name="Wayne K.J."/>
            <person name="Tettelin H."/>
            <person name="Glass J.I."/>
            <person name="Rusch D."/>
            <person name="Podicherti R."/>
            <person name="Tsui H.-C.T."/>
            <person name="Winkler M.E."/>
        </authorList>
    </citation>
    <scope>NUCLEOTIDE SEQUENCE</scope>
</reference>
<dbReference type="InterPro" id="IPR020103">
    <property type="entry name" value="PsdUridine_synth_cat_dom_sf"/>
</dbReference>
<evidence type="ECO:0000313" key="4">
    <source>
        <dbReference type="EMBL" id="SVE47193.1"/>
    </source>
</evidence>
<dbReference type="GO" id="GO:0003723">
    <property type="term" value="F:RNA binding"/>
    <property type="evidence" value="ECO:0007669"/>
    <property type="project" value="InterPro"/>
</dbReference>
<evidence type="ECO:0000256" key="2">
    <source>
        <dbReference type="ARBA" id="ARBA00023235"/>
    </source>
</evidence>